<dbReference type="OMA" id="RCEYSTT"/>
<dbReference type="GO" id="GO:0070506">
    <property type="term" value="F:high-density lipoprotein particle receptor activity"/>
    <property type="evidence" value="ECO:0007669"/>
    <property type="project" value="TreeGrafter"/>
</dbReference>
<dbReference type="InterPro" id="IPR007110">
    <property type="entry name" value="Ig-like_dom"/>
</dbReference>
<organism evidence="2 3">
    <name type="scientific">Sinocyclocheilus grahami</name>
    <name type="common">Dianchi golden-line fish</name>
    <name type="synonym">Barbus grahami</name>
    <dbReference type="NCBI Taxonomy" id="75366"/>
    <lineage>
        <taxon>Eukaryota</taxon>
        <taxon>Metazoa</taxon>
        <taxon>Chordata</taxon>
        <taxon>Craniata</taxon>
        <taxon>Vertebrata</taxon>
        <taxon>Euteleostomi</taxon>
        <taxon>Actinopterygii</taxon>
        <taxon>Neopterygii</taxon>
        <taxon>Teleostei</taxon>
        <taxon>Ostariophysi</taxon>
        <taxon>Cypriniformes</taxon>
        <taxon>Cyprinidae</taxon>
        <taxon>Cyprininae</taxon>
        <taxon>Sinocyclocheilus</taxon>
    </lineage>
</organism>
<accession>A0A672R4P4</accession>
<dbReference type="PANTHER" id="PTHR15923">
    <property type="entry name" value="TRANSMEMBRANE AND IMMUNOGLOBULIN DOMAIN-CONTAINING PROTEIN"/>
    <property type="match status" value="1"/>
</dbReference>
<dbReference type="GO" id="GO:0005886">
    <property type="term" value="C:plasma membrane"/>
    <property type="evidence" value="ECO:0007669"/>
    <property type="project" value="TreeGrafter"/>
</dbReference>
<dbReference type="InterPro" id="IPR013783">
    <property type="entry name" value="Ig-like_fold"/>
</dbReference>
<dbReference type="PANTHER" id="PTHR15923:SF6">
    <property type="entry name" value="IMMUNOGLOBULIN-LIKE DOMAIN CONTAINING RECEPTOR 1B PRECURSOR"/>
    <property type="match status" value="1"/>
</dbReference>
<dbReference type="InterPro" id="IPR036179">
    <property type="entry name" value="Ig-like_dom_sf"/>
</dbReference>
<dbReference type="InterPro" id="IPR051874">
    <property type="entry name" value="Ig-like_domain-LISCH7"/>
</dbReference>
<dbReference type="Ensembl" id="ENSSGRT00000088911.1">
    <property type="protein sequence ID" value="ENSSGRP00000083482.1"/>
    <property type="gene ID" value="ENSSGRG00000042174.1"/>
</dbReference>
<reference evidence="2" key="1">
    <citation type="submission" date="2025-08" db="UniProtKB">
        <authorList>
            <consortium name="Ensembl"/>
        </authorList>
    </citation>
    <scope>IDENTIFICATION</scope>
</reference>
<evidence type="ECO:0000313" key="2">
    <source>
        <dbReference type="Ensembl" id="ENSSGRP00000083482.1"/>
    </source>
</evidence>
<dbReference type="InParanoid" id="A0A672R4P4"/>
<dbReference type="Proteomes" id="UP000472262">
    <property type="component" value="Unassembled WGS sequence"/>
</dbReference>
<evidence type="ECO:0000259" key="1">
    <source>
        <dbReference type="PROSITE" id="PS50835"/>
    </source>
</evidence>
<dbReference type="PROSITE" id="PS50835">
    <property type="entry name" value="IG_LIKE"/>
    <property type="match status" value="1"/>
</dbReference>
<dbReference type="Gene3D" id="2.60.40.10">
    <property type="entry name" value="Immunoglobulins"/>
    <property type="match status" value="1"/>
</dbReference>
<name>A0A672R4P4_SINGR</name>
<reference evidence="2" key="2">
    <citation type="submission" date="2025-09" db="UniProtKB">
        <authorList>
            <consortium name="Ensembl"/>
        </authorList>
    </citation>
    <scope>IDENTIFICATION</scope>
</reference>
<evidence type="ECO:0000313" key="3">
    <source>
        <dbReference type="Proteomes" id="UP000472262"/>
    </source>
</evidence>
<proteinExistence type="predicted"/>
<keyword evidence="3" id="KW-1185">Reference proteome</keyword>
<feature type="domain" description="Ig-like" evidence="1">
    <location>
        <begin position="23"/>
        <end position="144"/>
    </location>
</feature>
<dbReference type="AlphaFoldDB" id="A0A672R4P4"/>
<sequence length="178" mass="20297">MRETLKLKVTVPHTERHTMLFASVTLRCDYSTTANLQDVLVTWRYKSFCLDPVFFLSSAYQAALGLKQDPANDCPDSQRTVRIVIQKRGLNEAILGTEYRDRKIYVQNNADLVINEVMWWDNGMYFCSIDAAGDVVGDSDKEIRLIVYRKYQHTEALFNHKNIIDADAGHTPSSSQTG</sequence>
<protein>
    <recommendedName>
        <fullName evidence="1">Ig-like domain-containing protein</fullName>
    </recommendedName>
</protein>
<dbReference type="SUPFAM" id="SSF48726">
    <property type="entry name" value="Immunoglobulin"/>
    <property type="match status" value="1"/>
</dbReference>